<dbReference type="InterPro" id="IPR016187">
    <property type="entry name" value="CTDL_fold"/>
</dbReference>
<name>A0ABD0KC74_9CAEN</name>
<dbReference type="AlphaFoldDB" id="A0ABD0KC74"/>
<organism evidence="6 7">
    <name type="scientific">Batillaria attramentaria</name>
    <dbReference type="NCBI Taxonomy" id="370345"/>
    <lineage>
        <taxon>Eukaryota</taxon>
        <taxon>Metazoa</taxon>
        <taxon>Spiralia</taxon>
        <taxon>Lophotrochozoa</taxon>
        <taxon>Mollusca</taxon>
        <taxon>Gastropoda</taxon>
        <taxon>Caenogastropoda</taxon>
        <taxon>Sorbeoconcha</taxon>
        <taxon>Cerithioidea</taxon>
        <taxon>Batillariidae</taxon>
        <taxon>Batillaria</taxon>
    </lineage>
</organism>
<dbReference type="Pfam" id="PF00431">
    <property type="entry name" value="CUB"/>
    <property type="match status" value="1"/>
</dbReference>
<dbReference type="SUPFAM" id="SSF49854">
    <property type="entry name" value="Spermadhesin, CUB domain"/>
    <property type="match status" value="1"/>
</dbReference>
<evidence type="ECO:0000313" key="6">
    <source>
        <dbReference type="EMBL" id="KAK7484729.1"/>
    </source>
</evidence>
<dbReference type="CDD" id="cd00041">
    <property type="entry name" value="CUB"/>
    <property type="match status" value="1"/>
</dbReference>
<gene>
    <name evidence="6" type="ORF">BaRGS_00024014</name>
</gene>
<keyword evidence="7" id="KW-1185">Reference proteome</keyword>
<evidence type="ECO:0000256" key="2">
    <source>
        <dbReference type="ARBA" id="ARBA00023157"/>
    </source>
</evidence>
<feature type="chain" id="PRO_5044803923" description="CUB domain-containing protein" evidence="4">
    <location>
        <begin position="29"/>
        <end position="441"/>
    </location>
</feature>
<sequence length="441" mass="49672">MAHSIYQKFETLEVIVLVVLLHSVLLEASSKSSDSIEDNFQHTTRDLSEYVDSSRPFDSGISQERVTASTAEHFLEESDTHSQTSDSDEDLSFTTEDINNCARGFSTLQYQAFRGFLLYNITEASDSSQLYGTCIIEVTLPVNILIVKSEVLECMGCRGFTFHNRLSNEIVHTAYGCRSDEEGVAMYTDSNKVEFKIRVSSIRECVFSLKFTGVLPSEKPQTEVQLTSNTTGFVQTPGWDGKTRYPPYMDSWSRVDVPDGHVVMISFLNLDVNAYNLDCVGHYVTLYTGGNSSTDKVWKGCRNFVPAPAVYDTEVFFVNFVSHSRYRIQTATGFRLLFSFHNRSALPVRLSDGKWNCSVPYWADFQQHFLCNLIQECAGMDDEADCPYTTDVCGPGLISVGTGCFIFMRPENSITWDEASDECLLRGAHLASFNTRQEWLD</sequence>
<comment type="caution">
    <text evidence="3">Lacks conserved residue(s) required for the propagation of feature annotation.</text>
</comment>
<comment type="caution">
    <text evidence="6">The sequence shown here is derived from an EMBL/GenBank/DDBJ whole genome shotgun (WGS) entry which is preliminary data.</text>
</comment>
<proteinExistence type="predicted"/>
<keyword evidence="1" id="KW-0677">Repeat</keyword>
<dbReference type="EMBL" id="JACVVK020000205">
    <property type="protein sequence ID" value="KAK7484729.1"/>
    <property type="molecule type" value="Genomic_DNA"/>
</dbReference>
<dbReference type="InterPro" id="IPR035914">
    <property type="entry name" value="Sperma_CUB_dom_sf"/>
</dbReference>
<accession>A0ABD0KC74</accession>
<evidence type="ECO:0000256" key="3">
    <source>
        <dbReference type="PROSITE-ProRule" id="PRU00059"/>
    </source>
</evidence>
<keyword evidence="2" id="KW-1015">Disulfide bond</keyword>
<feature type="domain" description="CUB" evidence="5">
    <location>
        <begin position="205"/>
        <end position="341"/>
    </location>
</feature>
<feature type="signal peptide" evidence="4">
    <location>
        <begin position="1"/>
        <end position="28"/>
    </location>
</feature>
<dbReference type="SUPFAM" id="SSF56436">
    <property type="entry name" value="C-type lectin-like"/>
    <property type="match status" value="1"/>
</dbReference>
<reference evidence="6 7" key="1">
    <citation type="journal article" date="2023" name="Sci. Data">
        <title>Genome assembly of the Korean intertidal mud-creeper Batillaria attramentaria.</title>
        <authorList>
            <person name="Patra A.K."/>
            <person name="Ho P.T."/>
            <person name="Jun S."/>
            <person name="Lee S.J."/>
            <person name="Kim Y."/>
            <person name="Won Y.J."/>
        </authorList>
    </citation>
    <scope>NUCLEOTIDE SEQUENCE [LARGE SCALE GENOMIC DNA]</scope>
    <source>
        <strain evidence="6">Wonlab-2016</strain>
    </source>
</reference>
<feature type="non-terminal residue" evidence="6">
    <location>
        <position position="441"/>
    </location>
</feature>
<dbReference type="InterPro" id="IPR016186">
    <property type="entry name" value="C-type_lectin-like/link_sf"/>
</dbReference>
<protein>
    <recommendedName>
        <fullName evidence="5">CUB domain-containing protein</fullName>
    </recommendedName>
</protein>
<dbReference type="PROSITE" id="PS01180">
    <property type="entry name" value="CUB"/>
    <property type="match status" value="1"/>
</dbReference>
<dbReference type="InterPro" id="IPR000859">
    <property type="entry name" value="CUB_dom"/>
</dbReference>
<dbReference type="Gene3D" id="2.60.120.290">
    <property type="entry name" value="Spermadhesin, CUB domain"/>
    <property type="match status" value="1"/>
</dbReference>
<dbReference type="PANTHER" id="PTHR24251:SF51">
    <property type="entry name" value="CUBILIN-LIKE"/>
    <property type="match status" value="1"/>
</dbReference>
<keyword evidence="4" id="KW-0732">Signal</keyword>
<dbReference type="Gene3D" id="3.10.100.10">
    <property type="entry name" value="Mannose-Binding Protein A, subunit A"/>
    <property type="match status" value="1"/>
</dbReference>
<evidence type="ECO:0000256" key="4">
    <source>
        <dbReference type="SAM" id="SignalP"/>
    </source>
</evidence>
<evidence type="ECO:0000259" key="5">
    <source>
        <dbReference type="PROSITE" id="PS01180"/>
    </source>
</evidence>
<evidence type="ECO:0000313" key="7">
    <source>
        <dbReference type="Proteomes" id="UP001519460"/>
    </source>
</evidence>
<dbReference type="Proteomes" id="UP001519460">
    <property type="component" value="Unassembled WGS sequence"/>
</dbReference>
<evidence type="ECO:0000256" key="1">
    <source>
        <dbReference type="ARBA" id="ARBA00022737"/>
    </source>
</evidence>
<dbReference type="PANTHER" id="PTHR24251">
    <property type="entry name" value="OVOCHYMASE-RELATED"/>
    <property type="match status" value="1"/>
</dbReference>